<gene>
    <name evidence="3" type="ORF">NADFUDRAFT_79922</name>
</gene>
<accession>A0A1E3PGF4</accession>
<organism evidence="3 4">
    <name type="scientific">Nadsonia fulvescens var. elongata DSM 6958</name>
    <dbReference type="NCBI Taxonomy" id="857566"/>
    <lineage>
        <taxon>Eukaryota</taxon>
        <taxon>Fungi</taxon>
        <taxon>Dikarya</taxon>
        <taxon>Ascomycota</taxon>
        <taxon>Saccharomycotina</taxon>
        <taxon>Dipodascomycetes</taxon>
        <taxon>Dipodascales</taxon>
        <taxon>Dipodascales incertae sedis</taxon>
        <taxon>Nadsonia</taxon>
    </lineage>
</organism>
<name>A0A1E3PGF4_9ASCO</name>
<dbReference type="AlphaFoldDB" id="A0A1E3PGF4"/>
<feature type="compositionally biased region" description="Basic and acidic residues" evidence="2">
    <location>
        <begin position="185"/>
        <end position="208"/>
    </location>
</feature>
<sequence length="218" mass="25137">MLDFRPLTYYPIAQLSMNEESIIRERITHQTPYLKSLQKTLPSFVAAAGSGDETTLTAIRSDLAALRLHIKKLQLQYLVADDVTVDSVSGEDLQERGEDLKQTLKSAMARREQKIEYDTIVRGYLPLSRQDGSRRLEDLIDEINELQEEALKSRDEWNERKALWAEMKLALKRLQGHDEDDYENHDENHDEDHGTPSDLDDAVRPSRDLDEDVNMDIV</sequence>
<feature type="coiled-coil region" evidence="1">
    <location>
        <begin position="90"/>
        <end position="160"/>
    </location>
</feature>
<evidence type="ECO:0000313" key="3">
    <source>
        <dbReference type="EMBL" id="ODQ64400.1"/>
    </source>
</evidence>
<proteinExistence type="predicted"/>
<feature type="region of interest" description="Disordered" evidence="2">
    <location>
        <begin position="179"/>
        <end position="218"/>
    </location>
</feature>
<keyword evidence="1" id="KW-0175">Coiled coil</keyword>
<dbReference type="Proteomes" id="UP000095009">
    <property type="component" value="Unassembled WGS sequence"/>
</dbReference>
<evidence type="ECO:0000256" key="2">
    <source>
        <dbReference type="SAM" id="MobiDB-lite"/>
    </source>
</evidence>
<reference evidence="3 4" key="1">
    <citation type="journal article" date="2016" name="Proc. Natl. Acad. Sci. U.S.A.">
        <title>Comparative genomics of biotechnologically important yeasts.</title>
        <authorList>
            <person name="Riley R."/>
            <person name="Haridas S."/>
            <person name="Wolfe K.H."/>
            <person name="Lopes M.R."/>
            <person name="Hittinger C.T."/>
            <person name="Goeker M."/>
            <person name="Salamov A.A."/>
            <person name="Wisecaver J.H."/>
            <person name="Long T.M."/>
            <person name="Calvey C.H."/>
            <person name="Aerts A.L."/>
            <person name="Barry K.W."/>
            <person name="Choi C."/>
            <person name="Clum A."/>
            <person name="Coughlan A.Y."/>
            <person name="Deshpande S."/>
            <person name="Douglass A.P."/>
            <person name="Hanson S.J."/>
            <person name="Klenk H.-P."/>
            <person name="LaButti K.M."/>
            <person name="Lapidus A."/>
            <person name="Lindquist E.A."/>
            <person name="Lipzen A.M."/>
            <person name="Meier-Kolthoff J.P."/>
            <person name="Ohm R.A."/>
            <person name="Otillar R.P."/>
            <person name="Pangilinan J.L."/>
            <person name="Peng Y."/>
            <person name="Rokas A."/>
            <person name="Rosa C.A."/>
            <person name="Scheuner C."/>
            <person name="Sibirny A.A."/>
            <person name="Slot J.C."/>
            <person name="Stielow J.B."/>
            <person name="Sun H."/>
            <person name="Kurtzman C.P."/>
            <person name="Blackwell M."/>
            <person name="Grigoriev I.V."/>
            <person name="Jeffries T.W."/>
        </authorList>
    </citation>
    <scope>NUCLEOTIDE SEQUENCE [LARGE SCALE GENOMIC DNA]</scope>
    <source>
        <strain evidence="3 4">DSM 6958</strain>
    </source>
</reference>
<feature type="compositionally biased region" description="Acidic residues" evidence="2">
    <location>
        <begin position="209"/>
        <end position="218"/>
    </location>
</feature>
<dbReference type="EMBL" id="KV454412">
    <property type="protein sequence ID" value="ODQ64400.1"/>
    <property type="molecule type" value="Genomic_DNA"/>
</dbReference>
<evidence type="ECO:0000256" key="1">
    <source>
        <dbReference type="SAM" id="Coils"/>
    </source>
</evidence>
<keyword evidence="4" id="KW-1185">Reference proteome</keyword>
<evidence type="ECO:0000313" key="4">
    <source>
        <dbReference type="Proteomes" id="UP000095009"/>
    </source>
</evidence>
<protein>
    <submittedName>
        <fullName evidence="3">Uncharacterized protein</fullName>
    </submittedName>
</protein>